<dbReference type="Gene3D" id="3.40.50.2300">
    <property type="match status" value="1"/>
</dbReference>
<dbReference type="SUPFAM" id="SSF52172">
    <property type="entry name" value="CheY-like"/>
    <property type="match status" value="1"/>
</dbReference>
<comment type="caution">
    <text evidence="7">The sequence shown here is derived from an EMBL/GenBank/DDBJ whole genome shotgun (WGS) entry which is preliminary data.</text>
</comment>
<dbReference type="NCBIfam" id="TIGR00254">
    <property type="entry name" value="GGDEF"/>
    <property type="match status" value="1"/>
</dbReference>
<accession>A0A4R6LRC2</accession>
<evidence type="ECO:0000259" key="6">
    <source>
        <dbReference type="PROSITE" id="PS50887"/>
    </source>
</evidence>
<dbReference type="AlphaFoldDB" id="A0A4R6LRC2"/>
<dbReference type="PANTHER" id="PTHR45138">
    <property type="entry name" value="REGULATORY COMPONENTS OF SENSORY TRANSDUCTION SYSTEM"/>
    <property type="match status" value="1"/>
</dbReference>
<dbReference type="Proteomes" id="UP000295064">
    <property type="component" value="Unassembled WGS sequence"/>
</dbReference>
<dbReference type="PROSITE" id="PS50110">
    <property type="entry name" value="RESPONSE_REGULATORY"/>
    <property type="match status" value="1"/>
</dbReference>
<dbReference type="InterPro" id="IPR043128">
    <property type="entry name" value="Rev_trsase/Diguanyl_cyclase"/>
</dbReference>
<dbReference type="GO" id="GO:0005886">
    <property type="term" value="C:plasma membrane"/>
    <property type="evidence" value="ECO:0007669"/>
    <property type="project" value="TreeGrafter"/>
</dbReference>
<dbReference type="GO" id="GO:1902201">
    <property type="term" value="P:negative regulation of bacterial-type flagellum-dependent cell motility"/>
    <property type="evidence" value="ECO:0007669"/>
    <property type="project" value="TreeGrafter"/>
</dbReference>
<evidence type="ECO:0000313" key="7">
    <source>
        <dbReference type="EMBL" id="TDO86440.1"/>
    </source>
</evidence>
<evidence type="ECO:0000313" key="8">
    <source>
        <dbReference type="Proteomes" id="UP000295064"/>
    </source>
</evidence>
<dbReference type="EMBL" id="SNWX01000014">
    <property type="protein sequence ID" value="TDO86440.1"/>
    <property type="molecule type" value="Genomic_DNA"/>
</dbReference>
<keyword evidence="3" id="KW-0597">Phosphoprotein</keyword>
<comment type="function">
    <text evidence="2">May play the central regulatory role in sporulation. It may be an element of the effector pathway responsible for the activation of sporulation genes in response to nutritional stress. Spo0A may act in concert with spo0H (a sigma factor) to control the expression of some genes that are critical to the sporulation process.</text>
</comment>
<feature type="coiled-coil region" evidence="4">
    <location>
        <begin position="130"/>
        <end position="163"/>
    </location>
</feature>
<evidence type="ECO:0000256" key="3">
    <source>
        <dbReference type="PROSITE-ProRule" id="PRU00169"/>
    </source>
</evidence>
<dbReference type="SMART" id="SM00448">
    <property type="entry name" value="REC"/>
    <property type="match status" value="1"/>
</dbReference>
<reference evidence="7 8" key="1">
    <citation type="submission" date="2019-03" db="EMBL/GenBank/DDBJ databases">
        <title>Subsurface microbial communities from deep shales in Ohio and West Virginia, USA.</title>
        <authorList>
            <person name="Wrighton K."/>
        </authorList>
    </citation>
    <scope>NUCLEOTIDE SEQUENCE [LARGE SCALE GENOMIC DNA]</scope>
    <source>
        <strain evidence="7 8">MA284_T2</strain>
    </source>
</reference>
<dbReference type="InterPro" id="IPR001789">
    <property type="entry name" value="Sig_transdc_resp-reg_receiver"/>
</dbReference>
<gene>
    <name evidence="7" type="ORF">DFR79_11412</name>
</gene>
<keyword evidence="4" id="KW-0175">Coiled coil</keyword>
<dbReference type="InterPro" id="IPR050469">
    <property type="entry name" value="Diguanylate_Cyclase"/>
</dbReference>
<evidence type="ECO:0000256" key="2">
    <source>
        <dbReference type="ARBA" id="ARBA00024867"/>
    </source>
</evidence>
<dbReference type="CDD" id="cd01949">
    <property type="entry name" value="GGDEF"/>
    <property type="match status" value="1"/>
</dbReference>
<dbReference type="RefSeq" id="WP_243727758.1">
    <property type="nucleotide sequence ID" value="NZ_SNWX01000014.1"/>
</dbReference>
<dbReference type="InterPro" id="IPR011006">
    <property type="entry name" value="CheY-like_superfamily"/>
</dbReference>
<evidence type="ECO:0000256" key="1">
    <source>
        <dbReference type="ARBA" id="ARBA00018672"/>
    </source>
</evidence>
<sequence length="332" mass="38026">MEINILVVDDDQDMRMLLENYLKKLEVEKIHFTDTAQKTYEFLKLNGLKTEPVVDLIILDIILGEENGIEICRKIKRHPAYQEVPVIMITAQKELEYLKEAFAAGAMDYLKKPIIKIEFMARVNSAIRLRKETKARIEREKELLQLSEELKKANQKLEKIALVDGLTGISNRRLFDKTIKKELKRARRKNSDLALIMIDIDNFKEYNDTYGHQQGDQCLKEVASVLDKKTKRAADFAARYGGEEFAVILPDTAKDGALKIAEDIRKGIMNLKLEHQNSAVSDYVTVSLGVSSIKAEKDVNQEMIKTLIEKADQALYQAKENGKNQVVYKSFE</sequence>
<organism evidence="7 8">
    <name type="scientific">Halanaerobium saccharolyticum</name>
    <dbReference type="NCBI Taxonomy" id="43595"/>
    <lineage>
        <taxon>Bacteria</taxon>
        <taxon>Bacillati</taxon>
        <taxon>Bacillota</taxon>
        <taxon>Clostridia</taxon>
        <taxon>Halanaerobiales</taxon>
        <taxon>Halanaerobiaceae</taxon>
        <taxon>Halanaerobium</taxon>
    </lineage>
</organism>
<dbReference type="InterPro" id="IPR029787">
    <property type="entry name" value="Nucleotide_cyclase"/>
</dbReference>
<dbReference type="FunFam" id="3.30.70.270:FF:000001">
    <property type="entry name" value="Diguanylate cyclase domain protein"/>
    <property type="match status" value="1"/>
</dbReference>
<feature type="domain" description="Response regulatory" evidence="5">
    <location>
        <begin position="4"/>
        <end position="127"/>
    </location>
</feature>
<dbReference type="GO" id="GO:0052621">
    <property type="term" value="F:diguanylate cyclase activity"/>
    <property type="evidence" value="ECO:0007669"/>
    <property type="project" value="TreeGrafter"/>
</dbReference>
<dbReference type="GO" id="GO:0000160">
    <property type="term" value="P:phosphorelay signal transduction system"/>
    <property type="evidence" value="ECO:0007669"/>
    <property type="project" value="InterPro"/>
</dbReference>
<dbReference type="PANTHER" id="PTHR45138:SF9">
    <property type="entry name" value="DIGUANYLATE CYCLASE DGCM-RELATED"/>
    <property type="match status" value="1"/>
</dbReference>
<feature type="domain" description="GGDEF" evidence="6">
    <location>
        <begin position="191"/>
        <end position="331"/>
    </location>
</feature>
<dbReference type="PROSITE" id="PS50887">
    <property type="entry name" value="GGDEF"/>
    <property type="match status" value="1"/>
</dbReference>
<feature type="modified residue" description="4-aspartylphosphate" evidence="3">
    <location>
        <position position="60"/>
    </location>
</feature>
<dbReference type="Gene3D" id="3.30.70.270">
    <property type="match status" value="1"/>
</dbReference>
<dbReference type="GO" id="GO:0043709">
    <property type="term" value="P:cell adhesion involved in single-species biofilm formation"/>
    <property type="evidence" value="ECO:0007669"/>
    <property type="project" value="TreeGrafter"/>
</dbReference>
<evidence type="ECO:0000259" key="5">
    <source>
        <dbReference type="PROSITE" id="PS50110"/>
    </source>
</evidence>
<protein>
    <recommendedName>
        <fullName evidence="1">Stage 0 sporulation protein A homolog</fullName>
    </recommendedName>
</protein>
<dbReference type="Pfam" id="PF00072">
    <property type="entry name" value="Response_reg"/>
    <property type="match status" value="1"/>
</dbReference>
<name>A0A4R6LRC2_9FIRM</name>
<evidence type="ECO:0000256" key="4">
    <source>
        <dbReference type="SAM" id="Coils"/>
    </source>
</evidence>
<dbReference type="InterPro" id="IPR000160">
    <property type="entry name" value="GGDEF_dom"/>
</dbReference>
<dbReference type="SMART" id="SM00267">
    <property type="entry name" value="GGDEF"/>
    <property type="match status" value="1"/>
</dbReference>
<dbReference type="SUPFAM" id="SSF55073">
    <property type="entry name" value="Nucleotide cyclase"/>
    <property type="match status" value="1"/>
</dbReference>
<dbReference type="Pfam" id="PF00990">
    <property type="entry name" value="GGDEF"/>
    <property type="match status" value="1"/>
</dbReference>
<proteinExistence type="predicted"/>